<organism evidence="2 3">
    <name type="scientific">Prevotella micans F0438</name>
    <dbReference type="NCBI Taxonomy" id="883158"/>
    <lineage>
        <taxon>Bacteria</taxon>
        <taxon>Pseudomonadati</taxon>
        <taxon>Bacteroidota</taxon>
        <taxon>Bacteroidia</taxon>
        <taxon>Bacteroidales</taxon>
        <taxon>Prevotellaceae</taxon>
        <taxon>Prevotella</taxon>
    </lineage>
</organism>
<accession>H1Q003</accession>
<dbReference type="EMBL" id="AGWK01000007">
    <property type="protein sequence ID" value="EHO74420.1"/>
    <property type="molecule type" value="Genomic_DNA"/>
</dbReference>
<proteinExistence type="predicted"/>
<dbReference type="AlphaFoldDB" id="H1Q003"/>
<sequence>MRSVDRIGMGIGQTRGLSLHLRAFRPNWHKSPDGTGRRNVMGLGHQPAW</sequence>
<evidence type="ECO:0000256" key="1">
    <source>
        <dbReference type="SAM" id="MobiDB-lite"/>
    </source>
</evidence>
<evidence type="ECO:0000313" key="3">
    <source>
        <dbReference type="Proteomes" id="UP000016023"/>
    </source>
</evidence>
<feature type="region of interest" description="Disordered" evidence="1">
    <location>
        <begin position="26"/>
        <end position="49"/>
    </location>
</feature>
<evidence type="ECO:0000313" key="2">
    <source>
        <dbReference type="EMBL" id="EHO74420.1"/>
    </source>
</evidence>
<comment type="caution">
    <text evidence="2">The sequence shown here is derived from an EMBL/GenBank/DDBJ whole genome shotgun (WGS) entry which is preliminary data.</text>
</comment>
<protein>
    <submittedName>
        <fullName evidence="2">Uncharacterized protein</fullName>
    </submittedName>
</protein>
<name>H1Q003_9BACT</name>
<dbReference type="Proteomes" id="UP000016023">
    <property type="component" value="Unassembled WGS sequence"/>
</dbReference>
<gene>
    <name evidence="2" type="ORF">HMPREF9140_00241</name>
</gene>
<keyword evidence="3" id="KW-1185">Reference proteome</keyword>
<reference evidence="2 3" key="1">
    <citation type="submission" date="2011-12" db="EMBL/GenBank/DDBJ databases">
        <title>The Genome Sequence of Prevotella micans F0438.</title>
        <authorList>
            <consortium name="The Broad Institute Genome Sequencing Platform"/>
            <person name="Earl A."/>
            <person name="Ward D."/>
            <person name="Feldgarden M."/>
            <person name="Gevers D."/>
            <person name="Izard J."/>
            <person name="Baranova O.V."/>
            <person name="Blanton J.M."/>
            <person name="Wade W.G."/>
            <person name="Dewhirst F.E."/>
            <person name="Young S.K."/>
            <person name="Zeng Q."/>
            <person name="Gargeya S."/>
            <person name="Fitzgerald M."/>
            <person name="Haas B."/>
            <person name="Abouelleil A."/>
            <person name="Alvarado L."/>
            <person name="Arachchi H.M."/>
            <person name="Berlin A."/>
            <person name="Chapman S.B."/>
            <person name="Gearin G."/>
            <person name="Goldberg J."/>
            <person name="Griggs A."/>
            <person name="Gujja S."/>
            <person name="Hansen M."/>
            <person name="Heiman D."/>
            <person name="Howarth C."/>
            <person name="Larimer J."/>
            <person name="Lui A."/>
            <person name="MacDonald P.J.P."/>
            <person name="McCowen C."/>
            <person name="Montmayeur A."/>
            <person name="Murphy C."/>
            <person name="Neiman D."/>
            <person name="Pearson M."/>
            <person name="Priest M."/>
            <person name="Roberts A."/>
            <person name="Saif S."/>
            <person name="Shea T."/>
            <person name="Sisk P."/>
            <person name="Stolte C."/>
            <person name="Sykes S."/>
            <person name="Wortman J."/>
            <person name="Nusbaum C."/>
            <person name="Birren B."/>
        </authorList>
    </citation>
    <scope>NUCLEOTIDE SEQUENCE [LARGE SCALE GENOMIC DNA]</scope>
    <source>
        <strain evidence="2 3">F0438</strain>
    </source>
</reference>
<dbReference type="HOGENOM" id="CLU_3139177_0_0_10"/>